<dbReference type="RefSeq" id="WP_130019016.1">
    <property type="nucleotide sequence ID" value="NZ_SEWF01000001.1"/>
</dbReference>
<comment type="caution">
    <text evidence="2">The sequence shown here is derived from an EMBL/GenBank/DDBJ whole genome shotgun (WGS) entry which is preliminary data.</text>
</comment>
<dbReference type="OrthoDB" id="596910at2"/>
<proteinExistence type="predicted"/>
<dbReference type="InterPro" id="IPR001509">
    <property type="entry name" value="Epimerase_deHydtase"/>
</dbReference>
<evidence type="ECO:0000259" key="1">
    <source>
        <dbReference type="Pfam" id="PF01370"/>
    </source>
</evidence>
<dbReference type="GO" id="GO:0005737">
    <property type="term" value="C:cytoplasm"/>
    <property type="evidence" value="ECO:0007669"/>
    <property type="project" value="TreeGrafter"/>
</dbReference>
<dbReference type="InterPro" id="IPR036291">
    <property type="entry name" value="NAD(P)-bd_dom_sf"/>
</dbReference>
<keyword evidence="3" id="KW-1185">Reference proteome</keyword>
<dbReference type="EMBL" id="SEWF01000001">
    <property type="protein sequence ID" value="RYU97670.1"/>
    <property type="molecule type" value="Genomic_DNA"/>
</dbReference>
<protein>
    <submittedName>
        <fullName evidence="2">SDR family NAD(P)-dependent oxidoreductase</fullName>
    </submittedName>
</protein>
<dbReference type="Proteomes" id="UP000293162">
    <property type="component" value="Unassembled WGS sequence"/>
</dbReference>
<dbReference type="Gene3D" id="3.40.50.720">
    <property type="entry name" value="NAD(P)-binding Rossmann-like Domain"/>
    <property type="match status" value="1"/>
</dbReference>
<gene>
    <name evidence="2" type="ORF">EWM59_00680</name>
</gene>
<dbReference type="SUPFAM" id="SSF51735">
    <property type="entry name" value="NAD(P)-binding Rossmann-fold domains"/>
    <property type="match status" value="1"/>
</dbReference>
<dbReference type="PANTHER" id="PTHR48079">
    <property type="entry name" value="PROTEIN YEEZ"/>
    <property type="match status" value="1"/>
</dbReference>
<organism evidence="2 3">
    <name type="scientific">Emticicia agri</name>
    <dbReference type="NCBI Taxonomy" id="2492393"/>
    <lineage>
        <taxon>Bacteria</taxon>
        <taxon>Pseudomonadati</taxon>
        <taxon>Bacteroidota</taxon>
        <taxon>Cytophagia</taxon>
        <taxon>Cytophagales</taxon>
        <taxon>Leadbetterellaceae</taxon>
        <taxon>Emticicia</taxon>
    </lineage>
</organism>
<accession>A0A4V1ZDX4</accession>
<evidence type="ECO:0000313" key="3">
    <source>
        <dbReference type="Proteomes" id="UP000293162"/>
    </source>
</evidence>
<dbReference type="AlphaFoldDB" id="A0A4V1ZDX4"/>
<evidence type="ECO:0000313" key="2">
    <source>
        <dbReference type="EMBL" id="RYU97670.1"/>
    </source>
</evidence>
<dbReference type="InterPro" id="IPR051783">
    <property type="entry name" value="NAD(P)-dependent_oxidoreduct"/>
</dbReference>
<feature type="domain" description="NAD-dependent epimerase/dehydratase" evidence="1">
    <location>
        <begin position="4"/>
        <end position="226"/>
    </location>
</feature>
<dbReference type="PANTHER" id="PTHR48079:SF6">
    <property type="entry name" value="NAD(P)-BINDING DOMAIN-CONTAINING PROTEIN-RELATED"/>
    <property type="match status" value="1"/>
</dbReference>
<dbReference type="GO" id="GO:0004029">
    <property type="term" value="F:aldehyde dehydrogenase (NAD+) activity"/>
    <property type="evidence" value="ECO:0007669"/>
    <property type="project" value="TreeGrafter"/>
</dbReference>
<dbReference type="Pfam" id="PF01370">
    <property type="entry name" value="Epimerase"/>
    <property type="match status" value="1"/>
</dbReference>
<name>A0A4V1ZDX4_9BACT</name>
<sequence>MNRILITGANGLLGSATAKRFVEAGFEVLALCRAGSDLSALKDIASKITIVEGDILDIVSLEQVLDRVDWVVHSAAVVSYAPKDKDRMYKTNVEGTANVVNVCLMKGVKKLCHISSIAALGKPNVPLKLSAVDTVIDEDQKWEDSPVNSNYAKTKYLSELEVWRGKAEGLPVVIVNPSVILGESDWTKSSTQLFKYAYDEHRFYSEGNMNYVDVKDVIEAIYQLMISDIEGERFILNGGTVSYREFFEKVAKLFNKKPPRQKVSPVLTEIIWRIEAVRSFITGKAPLITKETAKNSLMKFIYKNDKILQSLQFKFTDFDETIRRVSMFLLKNH</sequence>
<reference evidence="2 3" key="1">
    <citation type="submission" date="2019-02" db="EMBL/GenBank/DDBJ databases">
        <title>Bacterial novel species Emticicia sp. 17J42-9 isolated from soil.</title>
        <authorList>
            <person name="Jung H.-Y."/>
        </authorList>
    </citation>
    <scope>NUCLEOTIDE SEQUENCE [LARGE SCALE GENOMIC DNA]</scope>
    <source>
        <strain evidence="2 3">17J42-9</strain>
    </source>
</reference>